<sequence length="141" mass="16000">MANLLYPNNASLYYHNELASVVEHADGYARIDWNPVPIRSSSLRAVYEQVLKLLRQQGFTKVLSDHQLLPPILPADQEWLSHDWAPRAVALAGYRCCALVQAHDVISQISLRQIVRELGPIPLTVRYFEDSSAAECWLRSC</sequence>
<accession>A0ABS8A967</accession>
<evidence type="ECO:0008006" key="3">
    <source>
        <dbReference type="Google" id="ProtNLM"/>
    </source>
</evidence>
<keyword evidence="2" id="KW-1185">Reference proteome</keyword>
<organism evidence="1 2">
    <name type="scientific">Hymenobacter nitidus</name>
    <dbReference type="NCBI Taxonomy" id="2880929"/>
    <lineage>
        <taxon>Bacteria</taxon>
        <taxon>Pseudomonadati</taxon>
        <taxon>Bacteroidota</taxon>
        <taxon>Cytophagia</taxon>
        <taxon>Cytophagales</taxon>
        <taxon>Hymenobacteraceae</taxon>
        <taxon>Hymenobacter</taxon>
    </lineage>
</organism>
<gene>
    <name evidence="1" type="ORF">LGH70_05020</name>
</gene>
<proteinExistence type="predicted"/>
<protein>
    <recommendedName>
        <fullName evidence="3">STAS/SEC14 domain-containing protein</fullName>
    </recommendedName>
</protein>
<name>A0ABS8A967_9BACT</name>
<dbReference type="EMBL" id="JAJADQ010000002">
    <property type="protein sequence ID" value="MCB2376931.1"/>
    <property type="molecule type" value="Genomic_DNA"/>
</dbReference>
<evidence type="ECO:0000313" key="2">
    <source>
        <dbReference type="Proteomes" id="UP001165297"/>
    </source>
</evidence>
<reference evidence="1" key="1">
    <citation type="submission" date="2021-10" db="EMBL/GenBank/DDBJ databases">
        <authorList>
            <person name="Dean J.D."/>
            <person name="Kim M.K."/>
            <person name="Newey C.N."/>
            <person name="Stoker T.S."/>
            <person name="Thompson D.W."/>
            <person name="Grose J.H."/>
        </authorList>
    </citation>
    <scope>NUCLEOTIDE SEQUENCE</scope>
    <source>
        <strain evidence="1">BT635</strain>
    </source>
</reference>
<dbReference type="RefSeq" id="WP_226183297.1">
    <property type="nucleotide sequence ID" value="NZ_JAJADQ010000002.1"/>
</dbReference>
<evidence type="ECO:0000313" key="1">
    <source>
        <dbReference type="EMBL" id="MCB2376931.1"/>
    </source>
</evidence>
<comment type="caution">
    <text evidence="1">The sequence shown here is derived from an EMBL/GenBank/DDBJ whole genome shotgun (WGS) entry which is preliminary data.</text>
</comment>
<dbReference type="Proteomes" id="UP001165297">
    <property type="component" value="Unassembled WGS sequence"/>
</dbReference>